<keyword evidence="4" id="KW-0169">Cobalamin biosynthesis</keyword>
<evidence type="ECO:0000259" key="6">
    <source>
        <dbReference type="Pfam" id="PF01923"/>
    </source>
</evidence>
<evidence type="ECO:0000313" key="7">
    <source>
        <dbReference type="EMBL" id="CAI9121669.1"/>
    </source>
</evidence>
<evidence type="ECO:0000256" key="4">
    <source>
        <dbReference type="RuleBase" id="RU366026"/>
    </source>
</evidence>
<dbReference type="EC" id="2.5.1.17" evidence="4"/>
<protein>
    <recommendedName>
        <fullName evidence="4">Corrinoid adenosyltransferase</fullName>
        <ecNumber evidence="4">2.5.1.17</ecNumber>
    </recommendedName>
    <alternativeName>
        <fullName evidence="4">Cob(II)alamin adenosyltransferase</fullName>
    </alternativeName>
    <alternativeName>
        <fullName evidence="4">Cob(II)yrinic acid a,c-diamide adenosyltransferase</fullName>
    </alternativeName>
    <alternativeName>
        <fullName evidence="4">Cobinamide/cobalamin adenosyltransferase</fullName>
    </alternativeName>
</protein>
<comment type="similarity">
    <text evidence="4">Belongs to the Cob(I)alamin adenosyltransferase family.</text>
</comment>
<name>A0AA35UQ87_9PROT</name>
<keyword evidence="3 4" id="KW-0067">ATP-binding</keyword>
<comment type="pathway">
    <text evidence="4">Cofactor biosynthesis; adenosylcobalamin biosynthesis; adenosylcobalamin from cob(II)yrinate a,c-diamide: step 2/7.</text>
</comment>
<keyword evidence="2 4" id="KW-0547">Nucleotide-binding</keyword>
<comment type="catalytic activity">
    <reaction evidence="4">
        <text>2 cob(II)yrinate a,c diamide + reduced [electron-transfer flavoprotein] + 2 ATP = 2 adenosylcob(III)yrinate a,c-diamide + 2 triphosphate + oxidized [electron-transfer flavoprotein] + 3 H(+)</text>
        <dbReference type="Rhea" id="RHEA:11528"/>
        <dbReference type="Rhea" id="RHEA-COMP:10685"/>
        <dbReference type="Rhea" id="RHEA-COMP:10686"/>
        <dbReference type="ChEBI" id="CHEBI:15378"/>
        <dbReference type="ChEBI" id="CHEBI:18036"/>
        <dbReference type="ChEBI" id="CHEBI:30616"/>
        <dbReference type="ChEBI" id="CHEBI:57692"/>
        <dbReference type="ChEBI" id="CHEBI:58307"/>
        <dbReference type="ChEBI" id="CHEBI:58503"/>
        <dbReference type="ChEBI" id="CHEBI:58537"/>
        <dbReference type="EC" id="2.5.1.17"/>
    </reaction>
</comment>
<evidence type="ECO:0000256" key="5">
    <source>
        <dbReference type="SAM" id="MobiDB-lite"/>
    </source>
</evidence>
<dbReference type="PANTHER" id="PTHR12213:SF0">
    <property type="entry name" value="CORRINOID ADENOSYLTRANSFERASE MMAB"/>
    <property type="match status" value="1"/>
</dbReference>
<feature type="domain" description="Cobalamin adenosyltransferase-like" evidence="6">
    <location>
        <begin position="15"/>
        <end position="170"/>
    </location>
</feature>
<accession>A0AA35UQ87</accession>
<dbReference type="NCBIfam" id="TIGR00636">
    <property type="entry name" value="PduO_Nterm"/>
    <property type="match status" value="1"/>
</dbReference>
<dbReference type="SUPFAM" id="SSF89028">
    <property type="entry name" value="Cobalamin adenosyltransferase-like"/>
    <property type="match status" value="1"/>
</dbReference>
<sequence length="190" mass="20437">MSSRPVGPVRIDRVTTRGGDGGETSLGDGSRVAKSHARIEAIGAVDELNAVIGMVQCALPSCDTLTRIQGALFDLGADLCQPHAQSDRPLSLPAEATTWLDHETETLREGQRPLTSFVLPGGTHGAALAHVARTVARRAERRVVALEDPVLADAVRFLNRLSDYLFVLSRDANDGGRKDVLWQPGAWRLP</sequence>
<keyword evidence="8" id="KW-1185">Reference proteome</keyword>
<dbReference type="GO" id="GO:0008817">
    <property type="term" value="F:corrinoid adenosyltransferase activity"/>
    <property type="evidence" value="ECO:0007669"/>
    <property type="project" value="UniProtKB-UniRule"/>
</dbReference>
<evidence type="ECO:0000313" key="8">
    <source>
        <dbReference type="Proteomes" id="UP001176960"/>
    </source>
</evidence>
<dbReference type="GO" id="GO:0009236">
    <property type="term" value="P:cobalamin biosynthetic process"/>
    <property type="evidence" value="ECO:0007669"/>
    <property type="project" value="UniProtKB-UniRule"/>
</dbReference>
<dbReference type="Proteomes" id="UP001176960">
    <property type="component" value="Unassembled WGS sequence"/>
</dbReference>
<dbReference type="InterPro" id="IPR029499">
    <property type="entry name" value="PduO-typ"/>
</dbReference>
<reference evidence="7" key="1">
    <citation type="submission" date="2023-03" db="EMBL/GenBank/DDBJ databases">
        <authorList>
            <person name="Cleenwerck I."/>
        </authorList>
    </citation>
    <scope>NUCLEOTIDE SEQUENCE</scope>
    <source>
        <strain evidence="7">LMG 32879</strain>
    </source>
</reference>
<feature type="region of interest" description="Disordered" evidence="5">
    <location>
        <begin position="1"/>
        <end position="31"/>
    </location>
</feature>
<evidence type="ECO:0000256" key="2">
    <source>
        <dbReference type="ARBA" id="ARBA00022741"/>
    </source>
</evidence>
<dbReference type="Gene3D" id="1.20.1200.10">
    <property type="entry name" value="Cobalamin adenosyltransferase-like"/>
    <property type="match status" value="1"/>
</dbReference>
<evidence type="ECO:0000256" key="1">
    <source>
        <dbReference type="ARBA" id="ARBA00022679"/>
    </source>
</evidence>
<evidence type="ECO:0000256" key="3">
    <source>
        <dbReference type="ARBA" id="ARBA00022840"/>
    </source>
</evidence>
<dbReference type="InterPro" id="IPR036451">
    <property type="entry name" value="CblAdoTrfase-like_sf"/>
</dbReference>
<dbReference type="InterPro" id="IPR016030">
    <property type="entry name" value="CblAdoTrfase-like"/>
</dbReference>
<dbReference type="EMBL" id="CATKSH010000020">
    <property type="protein sequence ID" value="CAI9121669.1"/>
    <property type="molecule type" value="Genomic_DNA"/>
</dbReference>
<proteinExistence type="inferred from homology"/>
<organism evidence="7 8">
    <name type="scientific">Brytella acorum</name>
    <dbReference type="NCBI Taxonomy" id="2959299"/>
    <lineage>
        <taxon>Bacteria</taxon>
        <taxon>Pseudomonadati</taxon>
        <taxon>Pseudomonadota</taxon>
        <taxon>Alphaproteobacteria</taxon>
        <taxon>Acetobacterales</taxon>
        <taxon>Acetobacteraceae</taxon>
        <taxon>Brytella</taxon>
    </lineage>
</organism>
<comment type="caution">
    <text evidence="7">The sequence shown here is derived from an EMBL/GenBank/DDBJ whole genome shotgun (WGS) entry which is preliminary data.</text>
</comment>
<keyword evidence="1 4" id="KW-0808">Transferase</keyword>
<dbReference type="GO" id="GO:0005524">
    <property type="term" value="F:ATP binding"/>
    <property type="evidence" value="ECO:0007669"/>
    <property type="project" value="UniProtKB-UniRule"/>
</dbReference>
<dbReference type="AlphaFoldDB" id="A0AA35UQ87"/>
<dbReference type="PANTHER" id="PTHR12213">
    <property type="entry name" value="CORRINOID ADENOSYLTRANSFERASE"/>
    <property type="match status" value="1"/>
</dbReference>
<dbReference type="RefSeq" id="WP_289842836.1">
    <property type="nucleotide sequence ID" value="NZ_CATKSH010000020.1"/>
</dbReference>
<comment type="catalytic activity">
    <reaction evidence="4">
        <text>2 cob(II)alamin + reduced [electron-transfer flavoprotein] + 2 ATP = 2 adenosylcob(III)alamin + 2 triphosphate + oxidized [electron-transfer flavoprotein] + 3 H(+)</text>
        <dbReference type="Rhea" id="RHEA:28671"/>
        <dbReference type="Rhea" id="RHEA-COMP:10685"/>
        <dbReference type="Rhea" id="RHEA-COMP:10686"/>
        <dbReference type="ChEBI" id="CHEBI:15378"/>
        <dbReference type="ChEBI" id="CHEBI:16304"/>
        <dbReference type="ChEBI" id="CHEBI:18036"/>
        <dbReference type="ChEBI" id="CHEBI:18408"/>
        <dbReference type="ChEBI" id="CHEBI:30616"/>
        <dbReference type="ChEBI" id="CHEBI:57692"/>
        <dbReference type="ChEBI" id="CHEBI:58307"/>
        <dbReference type="EC" id="2.5.1.17"/>
    </reaction>
</comment>
<gene>
    <name evidence="7" type="ORF">LMG32879_002518</name>
</gene>
<dbReference type="Pfam" id="PF01923">
    <property type="entry name" value="Cob_adeno_trans"/>
    <property type="match status" value="1"/>
</dbReference>